<dbReference type="AlphaFoldDB" id="A6ZM14"/>
<dbReference type="Proteomes" id="UP000007060">
    <property type="component" value="Unassembled WGS sequence"/>
</dbReference>
<protein>
    <submittedName>
        <fullName evidence="1">Conserved protein</fullName>
    </submittedName>
</protein>
<organism evidence="1 2">
    <name type="scientific">Saccharomyces cerevisiae (strain YJM789)</name>
    <name type="common">Baker's yeast</name>
    <dbReference type="NCBI Taxonomy" id="307796"/>
    <lineage>
        <taxon>Eukaryota</taxon>
        <taxon>Fungi</taxon>
        <taxon>Dikarya</taxon>
        <taxon>Ascomycota</taxon>
        <taxon>Saccharomycotina</taxon>
        <taxon>Saccharomycetes</taxon>
        <taxon>Saccharomycetales</taxon>
        <taxon>Saccharomycetaceae</taxon>
        <taxon>Saccharomyces</taxon>
    </lineage>
</organism>
<evidence type="ECO:0000313" key="1">
    <source>
        <dbReference type="EMBL" id="EDN64344.1"/>
    </source>
</evidence>
<sequence>MLSYYEHNTAFQTNNCNSGSNAATTYNSDANNDTIMNKRKNDHFEFDTHTFYQRSKRTKRDSVSTKFSVGSGCANLNNNNNNIIINSNNNNNNNHNHNNSNNTATYNNIHYQKNIEICPLKPVSMHHTMNSRLLNESEFYSETEEYMIHGYFGNTNRDITGTSPTGSASIIQHQYHLLPSQSIIASQAPGTAMAALTNNNIANDYMDID</sequence>
<comment type="caution">
    <text evidence="1">The sequence shown here is derived from an EMBL/GenBank/DDBJ whole genome shotgun (WGS) entry which is preliminary data.</text>
</comment>
<dbReference type="OrthoDB" id="4065594at2759"/>
<proteinExistence type="predicted"/>
<name>A6ZM14_YEAS7</name>
<dbReference type="HOGENOM" id="CLU_1384861_0_0_1"/>
<dbReference type="EMBL" id="AAFW02000020">
    <property type="protein sequence ID" value="EDN64344.1"/>
    <property type="molecule type" value="Genomic_DNA"/>
</dbReference>
<gene>
    <name evidence="1" type="ORF">SCY_4126</name>
</gene>
<reference evidence="1 2" key="1">
    <citation type="journal article" date="2007" name="Proc. Natl. Acad. Sci. U.S.A.">
        <title>Genome sequencing and comparative analysis of Saccharomyces cerevisiae strain YJM789.</title>
        <authorList>
            <person name="Wei W."/>
            <person name="McCusker J.H."/>
            <person name="Hyman R.W."/>
            <person name="Jones T."/>
            <person name="Ning Y."/>
            <person name="Cao Z."/>
            <person name="Gu Z."/>
            <person name="Bruno D."/>
            <person name="Miranda M."/>
            <person name="Nguyen M."/>
            <person name="Wilhelmy J."/>
            <person name="Komp C."/>
            <person name="Tamse R."/>
            <person name="Wang X."/>
            <person name="Jia P."/>
            <person name="Luedi P."/>
            <person name="Oefner P.J."/>
            <person name="David L."/>
            <person name="Dietrich F.S."/>
            <person name="Li Y."/>
            <person name="Davis R.W."/>
            <person name="Steinmetz L.M."/>
        </authorList>
    </citation>
    <scope>NUCLEOTIDE SEQUENCE [LARGE SCALE GENOMIC DNA]</scope>
    <source>
        <strain evidence="1 2">YJM789</strain>
    </source>
</reference>
<accession>A6ZM14</accession>
<evidence type="ECO:0000313" key="2">
    <source>
        <dbReference type="Proteomes" id="UP000007060"/>
    </source>
</evidence>